<proteinExistence type="predicted"/>
<evidence type="ECO:0000313" key="2">
    <source>
        <dbReference type="Proteomes" id="UP000265520"/>
    </source>
</evidence>
<name>A0A392RGQ6_9FABA</name>
<dbReference type="EMBL" id="LXQA010227044">
    <property type="protein sequence ID" value="MCI35783.1"/>
    <property type="molecule type" value="Genomic_DNA"/>
</dbReference>
<comment type="caution">
    <text evidence="1">The sequence shown here is derived from an EMBL/GenBank/DDBJ whole genome shotgun (WGS) entry which is preliminary data.</text>
</comment>
<sequence length="71" mass="7257">ALTDGVEAISRFKRDHPLFVHASLALASPNCLDPLGGLTLTLNDFASVESFPLAGGVVRGVEVVAGCGHAV</sequence>
<protein>
    <submittedName>
        <fullName evidence="1">Uncharacterized protein</fullName>
    </submittedName>
</protein>
<dbReference type="AlphaFoldDB" id="A0A392RGQ6"/>
<dbReference type="Proteomes" id="UP000265520">
    <property type="component" value="Unassembled WGS sequence"/>
</dbReference>
<accession>A0A392RGQ6</accession>
<keyword evidence="2" id="KW-1185">Reference proteome</keyword>
<reference evidence="1 2" key="1">
    <citation type="journal article" date="2018" name="Front. Plant Sci.">
        <title>Red Clover (Trifolium pratense) and Zigzag Clover (T. medium) - A Picture of Genomic Similarities and Differences.</title>
        <authorList>
            <person name="Dluhosova J."/>
            <person name="Istvanek J."/>
            <person name="Nedelnik J."/>
            <person name="Repkova J."/>
        </authorList>
    </citation>
    <scope>NUCLEOTIDE SEQUENCE [LARGE SCALE GENOMIC DNA]</scope>
    <source>
        <strain evidence="2">cv. 10/8</strain>
        <tissue evidence="1">Leaf</tissue>
    </source>
</reference>
<organism evidence="1 2">
    <name type="scientific">Trifolium medium</name>
    <dbReference type="NCBI Taxonomy" id="97028"/>
    <lineage>
        <taxon>Eukaryota</taxon>
        <taxon>Viridiplantae</taxon>
        <taxon>Streptophyta</taxon>
        <taxon>Embryophyta</taxon>
        <taxon>Tracheophyta</taxon>
        <taxon>Spermatophyta</taxon>
        <taxon>Magnoliopsida</taxon>
        <taxon>eudicotyledons</taxon>
        <taxon>Gunneridae</taxon>
        <taxon>Pentapetalae</taxon>
        <taxon>rosids</taxon>
        <taxon>fabids</taxon>
        <taxon>Fabales</taxon>
        <taxon>Fabaceae</taxon>
        <taxon>Papilionoideae</taxon>
        <taxon>50 kb inversion clade</taxon>
        <taxon>NPAAA clade</taxon>
        <taxon>Hologalegina</taxon>
        <taxon>IRL clade</taxon>
        <taxon>Trifolieae</taxon>
        <taxon>Trifolium</taxon>
    </lineage>
</organism>
<feature type="non-terminal residue" evidence="1">
    <location>
        <position position="1"/>
    </location>
</feature>
<evidence type="ECO:0000313" key="1">
    <source>
        <dbReference type="EMBL" id="MCI35783.1"/>
    </source>
</evidence>